<evidence type="ECO:0000313" key="15">
    <source>
        <dbReference type="Proteomes" id="UP000663879"/>
    </source>
</evidence>
<feature type="region of interest" description="CC/SHH/C" evidence="11">
    <location>
        <begin position="157"/>
        <end position="185"/>
    </location>
</feature>
<dbReference type="PROSITE" id="PS51997">
    <property type="entry name" value="UPF1_CH_RICH"/>
    <property type="match status" value="1"/>
</dbReference>
<dbReference type="GO" id="GO:0016787">
    <property type="term" value="F:hydrolase activity"/>
    <property type="evidence" value="ECO:0007669"/>
    <property type="project" value="UniProtKB-KW"/>
</dbReference>
<feature type="domain" description="Upf1" evidence="13">
    <location>
        <begin position="135"/>
        <end position="292"/>
    </location>
</feature>
<dbReference type="Gene3D" id="6.10.140.1240">
    <property type="match status" value="1"/>
</dbReference>
<dbReference type="InterPro" id="IPR018999">
    <property type="entry name" value="UPF1_CH/ZBD"/>
</dbReference>
<evidence type="ECO:0000256" key="5">
    <source>
        <dbReference type="ARBA" id="ARBA00022741"/>
    </source>
</evidence>
<keyword evidence="10" id="KW-0067">ATP-binding</keyword>
<dbReference type="Gene3D" id="2.40.30.230">
    <property type="match status" value="1"/>
</dbReference>
<dbReference type="Pfam" id="PF18141">
    <property type="entry name" value="UPF1_1B_dom"/>
    <property type="match status" value="1"/>
</dbReference>
<feature type="region of interest" description="C3H" evidence="11">
    <location>
        <begin position="143"/>
        <end position="175"/>
    </location>
</feature>
<dbReference type="InterPro" id="IPR027417">
    <property type="entry name" value="P-loop_NTPase"/>
</dbReference>
<keyword evidence="9 11" id="KW-0862">Zinc</keyword>
<comment type="similarity">
    <text evidence="2">Belongs to the DNA2/NAM7 helicase family.</text>
</comment>
<evidence type="ECO:0000256" key="1">
    <source>
        <dbReference type="ARBA" id="ARBA00004496"/>
    </source>
</evidence>
<dbReference type="InterPro" id="IPR041679">
    <property type="entry name" value="DNA2/NAM7-like_C"/>
</dbReference>
<comment type="caution">
    <text evidence="14">The sequence shown here is derived from an EMBL/GenBank/DDBJ whole genome shotgun (WGS) entry which is preliminary data.</text>
</comment>
<dbReference type="InterPro" id="IPR006935">
    <property type="entry name" value="Helicase/UvrB_N"/>
</dbReference>
<dbReference type="CDD" id="cd18808">
    <property type="entry name" value="SF1_C_Upf1"/>
    <property type="match status" value="1"/>
</dbReference>
<evidence type="ECO:0000256" key="2">
    <source>
        <dbReference type="ARBA" id="ARBA00007913"/>
    </source>
</evidence>
<keyword evidence="7" id="KW-0378">Hydrolase</keyword>
<evidence type="ECO:0000256" key="4">
    <source>
        <dbReference type="ARBA" id="ARBA00022723"/>
    </source>
</evidence>
<feature type="region of interest" description="C4" evidence="11">
    <location>
        <begin position="203"/>
        <end position="233"/>
    </location>
</feature>
<evidence type="ECO:0000256" key="8">
    <source>
        <dbReference type="ARBA" id="ARBA00022806"/>
    </source>
</evidence>
<reference evidence="14" key="1">
    <citation type="submission" date="2021-02" db="EMBL/GenBank/DDBJ databases">
        <authorList>
            <person name="Nowell W R."/>
        </authorList>
    </citation>
    <scope>NUCLEOTIDE SEQUENCE</scope>
    <source>
        <strain evidence="14">Ploen Becks lab</strain>
    </source>
</reference>
<feature type="region of interest" description="Disordered" evidence="12">
    <location>
        <begin position="1039"/>
        <end position="1076"/>
    </location>
</feature>
<dbReference type="SUPFAM" id="SSF52540">
    <property type="entry name" value="P-loop containing nucleoside triphosphate hydrolases"/>
    <property type="match status" value="1"/>
</dbReference>
<dbReference type="FunFam" id="3.40.50.300:FF:000097">
    <property type="entry name" value="Regulator of nonsense transcripts 1"/>
    <property type="match status" value="1"/>
</dbReference>
<dbReference type="GO" id="GO:0003724">
    <property type="term" value="F:RNA helicase activity"/>
    <property type="evidence" value="ECO:0007669"/>
    <property type="project" value="InterPro"/>
</dbReference>
<name>A0A813N5Z4_9BILA</name>
<dbReference type="InterPro" id="IPR047187">
    <property type="entry name" value="SF1_C_Upf1"/>
</dbReference>
<evidence type="ECO:0000256" key="10">
    <source>
        <dbReference type="ARBA" id="ARBA00022840"/>
    </source>
</evidence>
<organism evidence="14 15">
    <name type="scientific">Brachionus calyciflorus</name>
    <dbReference type="NCBI Taxonomy" id="104777"/>
    <lineage>
        <taxon>Eukaryota</taxon>
        <taxon>Metazoa</taxon>
        <taxon>Spiralia</taxon>
        <taxon>Gnathifera</taxon>
        <taxon>Rotifera</taxon>
        <taxon>Eurotatoria</taxon>
        <taxon>Monogononta</taxon>
        <taxon>Pseudotrocha</taxon>
        <taxon>Ploima</taxon>
        <taxon>Brachionidae</taxon>
        <taxon>Brachionus</taxon>
    </lineage>
</organism>
<evidence type="ECO:0000259" key="13">
    <source>
        <dbReference type="PROSITE" id="PS51997"/>
    </source>
</evidence>
<accession>A0A813N5Z4</accession>
<dbReference type="AlphaFoldDB" id="A0A813N5Z4"/>
<dbReference type="GO" id="GO:0005524">
    <property type="term" value="F:ATP binding"/>
    <property type="evidence" value="ECO:0007669"/>
    <property type="project" value="UniProtKB-KW"/>
</dbReference>
<keyword evidence="15" id="KW-1185">Reference proteome</keyword>
<dbReference type="PANTHER" id="PTHR10887:SF364">
    <property type="entry name" value="REGULATOR OF NONSENSE TRANSCRIPTS 1"/>
    <property type="match status" value="1"/>
</dbReference>
<evidence type="ECO:0000313" key="14">
    <source>
        <dbReference type="EMBL" id="CAF0733563.1"/>
    </source>
</evidence>
<evidence type="ECO:0000256" key="11">
    <source>
        <dbReference type="PROSITE-ProRule" id="PRU01341"/>
    </source>
</evidence>
<keyword evidence="8" id="KW-0347">Helicase</keyword>
<dbReference type="OrthoDB" id="6513042at2759"/>
<evidence type="ECO:0000256" key="7">
    <source>
        <dbReference type="ARBA" id="ARBA00022801"/>
    </source>
</evidence>
<evidence type="ECO:0000256" key="3">
    <source>
        <dbReference type="ARBA" id="ARBA00022490"/>
    </source>
</evidence>
<dbReference type="PANTHER" id="PTHR10887">
    <property type="entry name" value="DNA2/NAM7 HELICASE FAMILY"/>
    <property type="match status" value="1"/>
</dbReference>
<dbReference type="EMBL" id="CAJNOC010000251">
    <property type="protein sequence ID" value="CAF0733563.1"/>
    <property type="molecule type" value="Genomic_DNA"/>
</dbReference>
<dbReference type="CDD" id="cd18039">
    <property type="entry name" value="DEXXQc_UPF1"/>
    <property type="match status" value="1"/>
</dbReference>
<sequence>MDRTSAKKKGQSELEHVMLVYISCLRHMIESGHRTTMQKLDIVDTPYSATCNSQPLTFIDSDFVGAENTQATEFNYELTFPNDLNNFHSQQPLASQLDNASQLTATNGLDDQVNQVVRDLNALNFEDDEEEMYNVINLPSHACAYCGIHDPASVLMCNTHKKWFCNGRGNTSGSHIVNHLVRAKCKEVTLHKDGPLGETVLECYNCGCRNVFLLGYIPAKSDSVVVLLCRQPCATQTSLKDLNWDQSEWKPLIEDRSFLSWLVKIPSEQEQFRARQITAQQINKLEELWKESPDAKFEDLERPGIDEEPQQVLLRYEDAYQYQNIFAPLVKMEADDDRRLKESQTQGDIEVRWDLGLNKKRIAYFCLPKANDEMRLMPGDELRLRYIGDGHKPWSGVGHVIRVPNTKFFDYADEVGIELKISAGAPIEHKKDFIVEFVWKSTSFDRMQSALKTFAIDENSVSAYIYHKLLGHEVEDMVIKANLPKRFSAPGLPELNHSQVFAVKTVLQRHLSLIQGPPGTGKTVTSATIVYHLAKQNHGQVLVCAPSNIAVDQLTEKIHRTGLKVVRLCAKSREAIDSPVSFLALHNQIRNLDSEPELKKLQQLKDETGELSSADEKRYRMLKRKCENELLRNADVICCTCVGAGDPRLSKFQFKSILIDESTQATEPECMVPVVLGARQLILVGDHCQLGPVVMCKKAARAGLSQSLFERLVVLGIRPIRLQVQYRMHPALSAFPSNTFYDGSLQNGVTSKERSIPNLDFPWPQPETPMFFYCSLGQEEISSSGTSYLNRTEASMVEKIATKFIKSGIKPDQIGIITPYEGQRAYLVQYMQYSGSLHQKIYQEIEVASVDAFQGREKDLIILSCVRANEHQGIGFLNDPRRLNVALTRAKYGTIVVGNPKVLSKQLLWHHLLTYYKEQKVLVEGPLNNLKESMIQFSKPKKPLNLNPGGNKFMNTTLFSAREALIPGGPFDRSKNNNAPGSFGYQTNAPEFMRSHDPLSYIDPRSGAYNSLNLPIPVPMLMPAPPQQQQSFFNSNQMANKGAKKPMPVVNKQRNRPRYSNQSAVGTQSSQFTQGVNTQNTQNTQEMISQGFSQNLLTQGQSQGFLSQPGLSQAGLSQVDFSQDSYLEHYQSQAEGLLSQDSTYQPSYFGHSQTAGMNNTGGQLSQF</sequence>
<dbReference type="Proteomes" id="UP000663879">
    <property type="component" value="Unassembled WGS sequence"/>
</dbReference>
<keyword evidence="4 11" id="KW-0479">Metal-binding</keyword>
<dbReference type="Pfam" id="PF09416">
    <property type="entry name" value="UPF1_Zn_bind"/>
    <property type="match status" value="1"/>
</dbReference>
<dbReference type="CDD" id="cd21407">
    <property type="entry name" value="1B_UPF1-like"/>
    <property type="match status" value="1"/>
</dbReference>
<dbReference type="GO" id="GO:0008270">
    <property type="term" value="F:zinc ion binding"/>
    <property type="evidence" value="ECO:0007669"/>
    <property type="project" value="UniProtKB-UniRule"/>
</dbReference>
<keyword evidence="5" id="KW-0547">Nucleotide-binding</keyword>
<dbReference type="Pfam" id="PF13086">
    <property type="entry name" value="AAA_11"/>
    <property type="match status" value="1"/>
</dbReference>
<dbReference type="GO" id="GO:0003723">
    <property type="term" value="F:RNA binding"/>
    <property type="evidence" value="ECO:0007669"/>
    <property type="project" value="InterPro"/>
</dbReference>
<keyword evidence="6 11" id="KW-0863">Zinc-finger</keyword>
<dbReference type="CDD" id="cd21400">
    <property type="entry name" value="ZBD_UPF1-like"/>
    <property type="match status" value="1"/>
</dbReference>
<dbReference type="GO" id="GO:0003677">
    <property type="term" value="F:DNA binding"/>
    <property type="evidence" value="ECO:0007669"/>
    <property type="project" value="InterPro"/>
</dbReference>
<dbReference type="Gene3D" id="3.40.50.300">
    <property type="entry name" value="P-loop containing nucleotide triphosphate hydrolases"/>
    <property type="match status" value="2"/>
</dbReference>
<keyword evidence="3" id="KW-0963">Cytoplasm</keyword>
<dbReference type="GO" id="GO:0000184">
    <property type="term" value="P:nuclear-transcribed mRNA catabolic process, nonsense-mediated decay"/>
    <property type="evidence" value="ECO:0007669"/>
    <property type="project" value="InterPro"/>
</dbReference>
<dbReference type="InterPro" id="IPR040812">
    <property type="entry name" value="UPF1_1B_dom"/>
</dbReference>
<dbReference type="InterPro" id="IPR045055">
    <property type="entry name" value="DNA2/NAM7-like"/>
</dbReference>
<dbReference type="Pfam" id="PF04851">
    <property type="entry name" value="ResIII"/>
    <property type="match status" value="1"/>
</dbReference>
<dbReference type="Pfam" id="PF13087">
    <property type="entry name" value="AAA_12"/>
    <property type="match status" value="1"/>
</dbReference>
<feature type="compositionally biased region" description="Polar residues" evidence="12">
    <location>
        <begin position="1058"/>
        <end position="1076"/>
    </location>
</feature>
<evidence type="ECO:0000256" key="12">
    <source>
        <dbReference type="SAM" id="MobiDB-lite"/>
    </source>
</evidence>
<protein>
    <recommendedName>
        <fullName evidence="13">Upf1 domain-containing protein</fullName>
    </recommendedName>
</protein>
<comment type="subcellular location">
    <subcellularLocation>
        <location evidence="1">Cytoplasm</location>
    </subcellularLocation>
</comment>
<evidence type="ECO:0000256" key="6">
    <source>
        <dbReference type="ARBA" id="ARBA00022771"/>
    </source>
</evidence>
<proteinExistence type="inferred from homology"/>
<gene>
    <name evidence="14" type="ORF">OXX778_LOCUS2994</name>
</gene>
<dbReference type="GO" id="GO:0005737">
    <property type="term" value="C:cytoplasm"/>
    <property type="evidence" value="ECO:0007669"/>
    <property type="project" value="UniProtKB-SubCell"/>
</dbReference>
<dbReference type="InterPro" id="IPR041677">
    <property type="entry name" value="DNA2/NAM7_AAA_11"/>
</dbReference>
<evidence type="ECO:0000256" key="9">
    <source>
        <dbReference type="ARBA" id="ARBA00022833"/>
    </source>
</evidence>